<gene>
    <name evidence="1" type="ORF">GCM10010918_04450</name>
</gene>
<evidence type="ECO:0000313" key="1">
    <source>
        <dbReference type="EMBL" id="GGG54700.1"/>
    </source>
</evidence>
<evidence type="ECO:0000313" key="2">
    <source>
        <dbReference type="Proteomes" id="UP000600247"/>
    </source>
</evidence>
<sequence length="76" mass="8894">MAVKNRLPAYNWRRFLIDPGLVHDVPSSIGMIRPLGRKFVWHKVKAFVRRLLIETDAFVYEIDEVPDLPLIFSNES</sequence>
<reference evidence="1 2" key="1">
    <citation type="journal article" date="2014" name="Int. J. Syst. Evol. Microbiol.">
        <title>Complete genome sequence of Corynebacterium casei LMG S-19264T (=DSM 44701T), isolated from a smear-ripened cheese.</title>
        <authorList>
            <consortium name="US DOE Joint Genome Institute (JGI-PGF)"/>
            <person name="Walter F."/>
            <person name="Albersmeier A."/>
            <person name="Kalinowski J."/>
            <person name="Ruckert C."/>
        </authorList>
    </citation>
    <scope>NUCLEOTIDE SEQUENCE [LARGE SCALE GENOMIC DNA]</scope>
    <source>
        <strain evidence="1 2">CGMCC 1.15286</strain>
    </source>
</reference>
<comment type="caution">
    <text evidence="1">The sequence shown here is derived from an EMBL/GenBank/DDBJ whole genome shotgun (WGS) entry which is preliminary data.</text>
</comment>
<name>A0A917GR29_9BACL</name>
<dbReference type="EMBL" id="BMHY01000001">
    <property type="protein sequence ID" value="GGG54700.1"/>
    <property type="molecule type" value="Genomic_DNA"/>
</dbReference>
<proteinExistence type="predicted"/>
<dbReference type="Proteomes" id="UP000600247">
    <property type="component" value="Unassembled WGS sequence"/>
</dbReference>
<accession>A0A917GR29</accession>
<protein>
    <submittedName>
        <fullName evidence="1">Uncharacterized protein</fullName>
    </submittedName>
</protein>
<organism evidence="1 2">
    <name type="scientific">Paenibacillus radicis</name>
    <name type="common">ex Gao et al. 2016</name>
    <dbReference type="NCBI Taxonomy" id="1737354"/>
    <lineage>
        <taxon>Bacteria</taxon>
        <taxon>Bacillati</taxon>
        <taxon>Bacillota</taxon>
        <taxon>Bacilli</taxon>
        <taxon>Bacillales</taxon>
        <taxon>Paenibacillaceae</taxon>
        <taxon>Paenibacillus</taxon>
    </lineage>
</organism>
<dbReference type="AlphaFoldDB" id="A0A917GR29"/>
<keyword evidence="2" id="KW-1185">Reference proteome</keyword>